<organism evidence="2 3">
    <name type="scientific">Heliorestis acidaminivorans</name>
    <dbReference type="NCBI Taxonomy" id="553427"/>
    <lineage>
        <taxon>Bacteria</taxon>
        <taxon>Bacillati</taxon>
        <taxon>Bacillota</taxon>
        <taxon>Clostridia</taxon>
        <taxon>Eubacteriales</taxon>
        <taxon>Heliobacteriaceae</taxon>
        <taxon>Heliorestis</taxon>
    </lineage>
</organism>
<proteinExistence type="predicted"/>
<evidence type="ECO:0000259" key="1">
    <source>
        <dbReference type="PROSITE" id="PS50967"/>
    </source>
</evidence>
<dbReference type="AlphaFoldDB" id="A0A6I0EV58"/>
<keyword evidence="3" id="KW-1185">Reference proteome</keyword>
<reference evidence="2 3" key="1">
    <citation type="submission" date="2019-10" db="EMBL/GenBank/DDBJ databases">
        <title>Whole-genome sequence of the extremophile Heliorestis acidaminivorans DSM 24790.</title>
        <authorList>
            <person name="Kyndt J.A."/>
            <person name="Meyer T.E."/>
        </authorList>
    </citation>
    <scope>NUCLEOTIDE SEQUENCE [LARGE SCALE GENOMIC DNA]</scope>
    <source>
        <strain evidence="2 3">DSM 24790</strain>
    </source>
</reference>
<dbReference type="Proteomes" id="UP000468766">
    <property type="component" value="Unassembled WGS sequence"/>
</dbReference>
<comment type="caution">
    <text evidence="2">The sequence shown here is derived from an EMBL/GenBank/DDBJ whole genome shotgun (WGS) entry which is preliminary data.</text>
</comment>
<gene>
    <name evidence="2" type="ORF">F9B85_00675</name>
</gene>
<evidence type="ECO:0000313" key="2">
    <source>
        <dbReference type="EMBL" id="KAB2954665.1"/>
    </source>
</evidence>
<dbReference type="InterPro" id="IPR044876">
    <property type="entry name" value="HRDC_dom_sf"/>
</dbReference>
<feature type="domain" description="HRDC" evidence="1">
    <location>
        <begin position="1"/>
        <end position="42"/>
    </location>
</feature>
<dbReference type="GO" id="GO:0003676">
    <property type="term" value="F:nucleic acid binding"/>
    <property type="evidence" value="ECO:0007669"/>
    <property type="project" value="InterPro"/>
</dbReference>
<dbReference type="SUPFAM" id="SSF47819">
    <property type="entry name" value="HRDC-like"/>
    <property type="match status" value="1"/>
</dbReference>
<evidence type="ECO:0000313" key="3">
    <source>
        <dbReference type="Proteomes" id="UP000468766"/>
    </source>
</evidence>
<dbReference type="Gene3D" id="1.10.150.80">
    <property type="entry name" value="HRDC domain"/>
    <property type="match status" value="1"/>
</dbReference>
<dbReference type="PROSITE" id="PS50967">
    <property type="entry name" value="HRDC"/>
    <property type="match status" value="1"/>
</dbReference>
<accession>A0A6I0EV58</accession>
<name>A0A6I0EV58_9FIRM</name>
<dbReference type="InterPro" id="IPR010997">
    <property type="entry name" value="HRDC-like_sf"/>
</dbReference>
<dbReference type="Pfam" id="PF00570">
    <property type="entry name" value="HRDC"/>
    <property type="match status" value="1"/>
</dbReference>
<sequence length="42" mass="4840">MKALIDKMPDSKESLLKVSGFGDVKVEKYGENILEILKRFRL</sequence>
<dbReference type="InterPro" id="IPR002121">
    <property type="entry name" value="HRDC_dom"/>
</dbReference>
<dbReference type="OrthoDB" id="9776650at2"/>
<protein>
    <recommendedName>
        <fullName evidence="1">HRDC domain-containing protein</fullName>
    </recommendedName>
</protein>
<dbReference type="EMBL" id="WBXO01000001">
    <property type="protein sequence ID" value="KAB2954665.1"/>
    <property type="molecule type" value="Genomic_DNA"/>
</dbReference>
<dbReference type="GO" id="GO:0000166">
    <property type="term" value="F:nucleotide binding"/>
    <property type="evidence" value="ECO:0007669"/>
    <property type="project" value="InterPro"/>
</dbReference>
<dbReference type="RefSeq" id="WP_151618322.1">
    <property type="nucleotide sequence ID" value="NZ_WBXO01000001.1"/>
</dbReference>